<feature type="transmembrane region" description="Helical" evidence="1">
    <location>
        <begin position="54"/>
        <end position="83"/>
    </location>
</feature>
<reference evidence="2" key="1">
    <citation type="journal article" date="2021" name="Genome Biol. Evol.">
        <title>The assembled and annotated genome of the fairy-ring fungus Marasmius oreades.</title>
        <authorList>
            <person name="Hiltunen M."/>
            <person name="Ament-Velasquez S.L."/>
            <person name="Johannesson H."/>
        </authorList>
    </citation>
    <scope>NUCLEOTIDE SEQUENCE</scope>
    <source>
        <strain evidence="2">03SP1</strain>
    </source>
</reference>
<dbReference type="EMBL" id="CM032189">
    <property type="protein sequence ID" value="KAG7087010.1"/>
    <property type="molecule type" value="Genomic_DNA"/>
</dbReference>
<feature type="transmembrane region" description="Helical" evidence="1">
    <location>
        <begin position="172"/>
        <end position="193"/>
    </location>
</feature>
<gene>
    <name evidence="2" type="ORF">E1B28_012988</name>
</gene>
<keyword evidence="1" id="KW-0812">Transmembrane</keyword>
<evidence type="ECO:0000256" key="1">
    <source>
        <dbReference type="SAM" id="Phobius"/>
    </source>
</evidence>
<dbReference type="AlphaFoldDB" id="A0A9P7RPM0"/>
<proteinExistence type="predicted"/>
<name>A0A9P7RPM0_9AGAR</name>
<accession>A0A9P7RPM0</accession>
<feature type="transmembrane region" description="Helical" evidence="1">
    <location>
        <begin position="21"/>
        <end position="42"/>
    </location>
</feature>
<comment type="caution">
    <text evidence="2">The sequence shown here is derived from an EMBL/GenBank/DDBJ whole genome shotgun (WGS) entry which is preliminary data.</text>
</comment>
<feature type="transmembrane region" description="Helical" evidence="1">
    <location>
        <begin position="261"/>
        <end position="282"/>
    </location>
</feature>
<protein>
    <submittedName>
        <fullName evidence="2">Uncharacterized protein</fullName>
    </submittedName>
</protein>
<dbReference type="GeneID" id="66082063"/>
<keyword evidence="1" id="KW-0472">Membrane</keyword>
<feature type="transmembrane region" description="Helical" evidence="1">
    <location>
        <begin position="131"/>
        <end position="152"/>
    </location>
</feature>
<keyword evidence="3" id="KW-1185">Reference proteome</keyword>
<evidence type="ECO:0000313" key="3">
    <source>
        <dbReference type="Proteomes" id="UP001049176"/>
    </source>
</evidence>
<organism evidence="2 3">
    <name type="scientific">Marasmius oreades</name>
    <name type="common">fairy-ring Marasmius</name>
    <dbReference type="NCBI Taxonomy" id="181124"/>
    <lineage>
        <taxon>Eukaryota</taxon>
        <taxon>Fungi</taxon>
        <taxon>Dikarya</taxon>
        <taxon>Basidiomycota</taxon>
        <taxon>Agaricomycotina</taxon>
        <taxon>Agaricomycetes</taxon>
        <taxon>Agaricomycetidae</taxon>
        <taxon>Agaricales</taxon>
        <taxon>Marasmiineae</taxon>
        <taxon>Marasmiaceae</taxon>
        <taxon>Marasmius</taxon>
    </lineage>
</organism>
<feature type="transmembrane region" description="Helical" evidence="1">
    <location>
        <begin position="103"/>
        <end position="124"/>
    </location>
</feature>
<dbReference type="RefSeq" id="XP_043003481.1">
    <property type="nucleotide sequence ID" value="XM_043158138.1"/>
</dbReference>
<evidence type="ECO:0000313" key="2">
    <source>
        <dbReference type="EMBL" id="KAG7087010.1"/>
    </source>
</evidence>
<dbReference type="OrthoDB" id="3039972at2759"/>
<dbReference type="KEGG" id="more:E1B28_012988"/>
<keyword evidence="1" id="KW-1133">Transmembrane helix</keyword>
<sequence length="330" mass="36227">MNTLITLDEQKDYLVSSAVDIAIPVFLYGVYSVLYGTCIIILRRNGTPNGFRYVIAMTLLFILATASVFVNSVLVVLDAFYMYEFIGTGKTPPLPIFELTRGSLSLYITSNVVADVILVSRCYLIWNQSLLVVIFPTLLCLASNAVGMVYIWSHMTDFTAIFLGDNSSLIKFALPFILLDLCSNLLLTLLIAGKIFLVVRETRNITGIHGPNTYSSLIAIMYVTNVKGGLWILNPSVRSVESGVLYPVALIILLFFHRNSVIFSLVQIVGIAPTLIIVRVGLGTALPDVKGCIETVHVASRVRKVLDATSSGDEIMVEICRTKEANDTPC</sequence>
<dbReference type="Proteomes" id="UP001049176">
    <property type="component" value="Chromosome 9"/>
</dbReference>
<feature type="transmembrane region" description="Helical" evidence="1">
    <location>
        <begin position="239"/>
        <end position="256"/>
    </location>
</feature>